<evidence type="ECO:0000256" key="3">
    <source>
        <dbReference type="ARBA" id="ARBA00022679"/>
    </source>
</evidence>
<dbReference type="GO" id="GO:0006633">
    <property type="term" value="P:fatty acid biosynthetic process"/>
    <property type="evidence" value="ECO:0007669"/>
    <property type="project" value="TreeGrafter"/>
</dbReference>
<evidence type="ECO:0000256" key="4">
    <source>
        <dbReference type="ARBA" id="ARBA00023268"/>
    </source>
</evidence>
<dbReference type="PANTHER" id="PTHR43775:SF20">
    <property type="entry name" value="HYBRID PKS-NRPS SYNTHETASE APDA"/>
    <property type="match status" value="1"/>
</dbReference>
<sequence>MEGKRPSIIGVFTGQGAQWARQGWELVSSSAAARRIIENLDSRLSKLPSSERPSWTLLEELQKEAPTSRINEAAFSQPLCTAIQILQVDMLQAANVEFTTVVGHSSGEIAAAYASGRISAGDAICIAYYRGLFSPLAQGQGSQPGAMIAVDTTLKDAEELCGSSDLKGRICVAANNSPSNITISGDKDAVQKVEAIFLDDNKRCIKVSSTGRSTWFSSVYGKEISEVGGSLDGPYWNQNLTQRVQFMEAIQAAYTSNGPFDMAIEIGPHPALKAPVLQTISEIFNSGLAYTGMLHRDGNAIECAAACLGDIWTRLGEDFVDLDSYDKMLSGKTESCRLVQGLPTYSWNHDNEYWHETRLAKAQRSRMDPVHPLLGHITADSTAQEIRWRHILNPKEIPWLRGHQLQGQIVFPAAAYVTLALEAALLVCKDDPITLIDVEDVKLSKALIFDNDHLGVEALFSLFDISRSDGVLTANFRYHAAAEGKHPHSLDVLVDGRVSVTLGEPSYKALPARGPRTSSLSRVCKEDFYAALEKLEYQYSSPFAALDELERKLGTATGFIAAPEPAEGLLLHPAILDAAFQSIFLTQAFPLDGGIWTLHVPKAIQSIRVNPSLCASETLETTLLPFDSVQPINLGSFSGDVDIYPSGVEHAMVQVNGISLRKTTERYFLRQFGA</sequence>
<dbReference type="SMART" id="SM00827">
    <property type="entry name" value="PKS_AT"/>
    <property type="match status" value="1"/>
</dbReference>
<evidence type="ECO:0000313" key="8">
    <source>
        <dbReference type="Proteomes" id="UP001320420"/>
    </source>
</evidence>
<dbReference type="GO" id="GO:0004312">
    <property type="term" value="F:fatty acid synthase activity"/>
    <property type="evidence" value="ECO:0007669"/>
    <property type="project" value="TreeGrafter"/>
</dbReference>
<dbReference type="AlphaFoldDB" id="A0AAN9UVG6"/>
<accession>A0AAN9UVG6</accession>
<dbReference type="InterPro" id="IPR042104">
    <property type="entry name" value="PKS_dehydratase_sf"/>
</dbReference>
<dbReference type="InterPro" id="IPR049551">
    <property type="entry name" value="PKS_DH_C"/>
</dbReference>
<dbReference type="PANTHER" id="PTHR43775">
    <property type="entry name" value="FATTY ACID SYNTHASE"/>
    <property type="match status" value="1"/>
</dbReference>
<dbReference type="GO" id="GO:0044550">
    <property type="term" value="P:secondary metabolite biosynthetic process"/>
    <property type="evidence" value="ECO:0007669"/>
    <property type="project" value="TreeGrafter"/>
</dbReference>
<dbReference type="InterPro" id="IPR014043">
    <property type="entry name" value="Acyl_transferase_dom"/>
</dbReference>
<evidence type="ECO:0000256" key="1">
    <source>
        <dbReference type="ARBA" id="ARBA00022450"/>
    </source>
</evidence>
<keyword evidence="2" id="KW-0597">Phosphoprotein</keyword>
<reference evidence="7 8" key="1">
    <citation type="submission" date="2024-02" db="EMBL/GenBank/DDBJ databases">
        <title>De novo assembly and annotation of 12 fungi associated with fruit tree decline syndrome in Ontario, Canada.</title>
        <authorList>
            <person name="Sulman M."/>
            <person name="Ellouze W."/>
            <person name="Ilyukhin E."/>
        </authorList>
    </citation>
    <scope>NUCLEOTIDE SEQUENCE [LARGE SCALE GENOMIC DNA]</scope>
    <source>
        <strain evidence="7 8">M11/M66-122</strain>
    </source>
</reference>
<keyword evidence="8" id="KW-1185">Reference proteome</keyword>
<dbReference type="InterPro" id="IPR049900">
    <property type="entry name" value="PKS_mFAS_DH"/>
</dbReference>
<keyword evidence="3" id="KW-0808">Transferase</keyword>
<name>A0AAN9UVG6_9PEZI</name>
<dbReference type="PROSITE" id="PS52019">
    <property type="entry name" value="PKS_MFAS_DH"/>
    <property type="match status" value="1"/>
</dbReference>
<dbReference type="InterPro" id="IPR001227">
    <property type="entry name" value="Ac_transferase_dom_sf"/>
</dbReference>
<dbReference type="SUPFAM" id="SSF55048">
    <property type="entry name" value="Probable ACP-binding domain of malonyl-CoA ACP transacylase"/>
    <property type="match status" value="1"/>
</dbReference>
<proteinExistence type="predicted"/>
<protein>
    <submittedName>
        <fullName evidence="7">PKS/NRPS-like protein biosynthetic cluster</fullName>
    </submittedName>
</protein>
<dbReference type="InterPro" id="IPR050091">
    <property type="entry name" value="PKS_NRPS_Biosynth_Enz"/>
</dbReference>
<dbReference type="InterPro" id="IPR049552">
    <property type="entry name" value="PKS_DH_N"/>
</dbReference>
<keyword evidence="1" id="KW-0596">Phosphopantetheine</keyword>
<evidence type="ECO:0000256" key="2">
    <source>
        <dbReference type="ARBA" id="ARBA00022553"/>
    </source>
</evidence>
<evidence type="ECO:0000259" key="6">
    <source>
        <dbReference type="PROSITE" id="PS52019"/>
    </source>
</evidence>
<dbReference type="Pfam" id="PF00698">
    <property type="entry name" value="Acyl_transf_1"/>
    <property type="match status" value="1"/>
</dbReference>
<evidence type="ECO:0000313" key="7">
    <source>
        <dbReference type="EMBL" id="KAK7756324.1"/>
    </source>
</evidence>
<comment type="caution">
    <text evidence="7">The sequence shown here is derived from an EMBL/GenBank/DDBJ whole genome shotgun (WGS) entry which is preliminary data.</text>
</comment>
<dbReference type="Pfam" id="PF21089">
    <property type="entry name" value="PKS_DH_N"/>
    <property type="match status" value="1"/>
</dbReference>
<gene>
    <name evidence="7" type="ORF">SLS62_001550</name>
</gene>
<dbReference type="Gene3D" id="3.40.366.10">
    <property type="entry name" value="Malonyl-Coenzyme A Acyl Carrier Protein, domain 2"/>
    <property type="match status" value="2"/>
</dbReference>
<feature type="region of interest" description="N-terminal hotdog fold" evidence="5">
    <location>
        <begin position="371"/>
        <end position="505"/>
    </location>
</feature>
<feature type="region of interest" description="C-terminal hotdog fold" evidence="5">
    <location>
        <begin position="520"/>
        <end position="669"/>
    </location>
</feature>
<organism evidence="7 8">
    <name type="scientific">Diatrype stigma</name>
    <dbReference type="NCBI Taxonomy" id="117547"/>
    <lineage>
        <taxon>Eukaryota</taxon>
        <taxon>Fungi</taxon>
        <taxon>Dikarya</taxon>
        <taxon>Ascomycota</taxon>
        <taxon>Pezizomycotina</taxon>
        <taxon>Sordariomycetes</taxon>
        <taxon>Xylariomycetidae</taxon>
        <taxon>Xylariales</taxon>
        <taxon>Diatrypaceae</taxon>
        <taxon>Diatrype</taxon>
    </lineage>
</organism>
<feature type="domain" description="PKS/mFAS DH" evidence="6">
    <location>
        <begin position="371"/>
        <end position="669"/>
    </location>
</feature>
<dbReference type="InterPro" id="IPR016036">
    <property type="entry name" value="Malonyl_transacylase_ACP-bd"/>
</dbReference>
<dbReference type="InterPro" id="IPR016035">
    <property type="entry name" value="Acyl_Trfase/lysoPLipase"/>
</dbReference>
<evidence type="ECO:0000256" key="5">
    <source>
        <dbReference type="PROSITE-ProRule" id="PRU01363"/>
    </source>
</evidence>
<dbReference type="Gene3D" id="3.10.129.110">
    <property type="entry name" value="Polyketide synthase dehydratase"/>
    <property type="match status" value="1"/>
</dbReference>
<dbReference type="Gene3D" id="3.30.70.3290">
    <property type="match status" value="1"/>
</dbReference>
<feature type="active site" description="Proton acceptor; for dehydratase activity" evidence="5">
    <location>
        <position position="403"/>
    </location>
</feature>
<keyword evidence="4" id="KW-0511">Multifunctional enzyme</keyword>
<dbReference type="SUPFAM" id="SSF52151">
    <property type="entry name" value="FabD/lysophospholipase-like"/>
    <property type="match status" value="1"/>
</dbReference>
<feature type="active site" description="Proton donor; for dehydratase activity" evidence="5">
    <location>
        <position position="577"/>
    </location>
</feature>
<dbReference type="EMBL" id="JAKJXP020000007">
    <property type="protein sequence ID" value="KAK7756324.1"/>
    <property type="molecule type" value="Genomic_DNA"/>
</dbReference>
<dbReference type="InterPro" id="IPR020807">
    <property type="entry name" value="PKS_DH"/>
</dbReference>
<dbReference type="SMART" id="SM00826">
    <property type="entry name" value="PKS_DH"/>
    <property type="match status" value="1"/>
</dbReference>
<dbReference type="Pfam" id="PF14765">
    <property type="entry name" value="PS-DH"/>
    <property type="match status" value="1"/>
</dbReference>
<dbReference type="Proteomes" id="UP001320420">
    <property type="component" value="Unassembled WGS sequence"/>
</dbReference>